<dbReference type="InterPro" id="IPR036157">
    <property type="entry name" value="dUTPase-like_sf"/>
</dbReference>
<proteinExistence type="inferred from homology"/>
<feature type="binding site" evidence="5">
    <location>
        <position position="93"/>
    </location>
    <ligand>
        <name>substrate</name>
    </ligand>
</feature>
<dbReference type="SUPFAM" id="SSF51283">
    <property type="entry name" value="dUTPase-like"/>
    <property type="match status" value="1"/>
</dbReference>
<dbReference type="InterPro" id="IPR029054">
    <property type="entry name" value="dUTPase-like"/>
</dbReference>
<comment type="caution">
    <text evidence="6">The sequence shown here is derived from an EMBL/GenBank/DDBJ whole genome shotgun (WGS) entry which is preliminary data.</text>
</comment>
<dbReference type="PANTHER" id="PTHR11241:SF0">
    <property type="entry name" value="DEOXYURIDINE 5'-TRIPHOSPHATE NUCLEOTIDOHYDROLASE"/>
    <property type="match status" value="1"/>
</dbReference>
<evidence type="ECO:0000256" key="3">
    <source>
        <dbReference type="ARBA" id="ARBA00023080"/>
    </source>
</evidence>
<gene>
    <name evidence="5" type="primary">dut</name>
    <name evidence="6" type="ORF">A8145_10695</name>
</gene>
<dbReference type="RefSeq" id="WP_056569599.1">
    <property type="nucleotide sequence ID" value="NZ_CP033334.1"/>
</dbReference>
<comment type="catalytic activity">
    <reaction evidence="4 5">
        <text>dUTP + H2O = dUMP + diphosphate + H(+)</text>
        <dbReference type="Rhea" id="RHEA:10248"/>
        <dbReference type="ChEBI" id="CHEBI:15377"/>
        <dbReference type="ChEBI" id="CHEBI:15378"/>
        <dbReference type="ChEBI" id="CHEBI:33019"/>
        <dbReference type="ChEBI" id="CHEBI:61555"/>
        <dbReference type="ChEBI" id="CHEBI:246422"/>
        <dbReference type="EC" id="3.6.1.23"/>
    </reaction>
</comment>
<dbReference type="EC" id="3.6.1.23" evidence="5"/>
<name>A0A6M7TSA9_RHILI</name>
<comment type="pathway">
    <text evidence="5">Pyrimidine metabolism; dUMP biosynthesis; dUMP from dCTP (dUTP route): step 2/2.</text>
</comment>
<keyword evidence="3 5" id="KW-0546">Nucleotide metabolism</keyword>
<comment type="caution">
    <text evidence="5">Lacks conserved residue(s) required for the propagation of feature annotation.</text>
</comment>
<dbReference type="AlphaFoldDB" id="A0A6M7TSA9"/>
<dbReference type="GO" id="GO:0000287">
    <property type="term" value="F:magnesium ion binding"/>
    <property type="evidence" value="ECO:0007669"/>
    <property type="project" value="UniProtKB-UniRule"/>
</dbReference>
<dbReference type="Gene3D" id="2.70.40.10">
    <property type="match status" value="1"/>
</dbReference>
<evidence type="ECO:0000256" key="2">
    <source>
        <dbReference type="ARBA" id="ARBA00022801"/>
    </source>
</evidence>
<dbReference type="GO" id="GO:0006226">
    <property type="term" value="P:dUMP biosynthetic process"/>
    <property type="evidence" value="ECO:0007669"/>
    <property type="project" value="UniProtKB-UniRule"/>
</dbReference>
<keyword evidence="5" id="KW-0460">Magnesium</keyword>
<protein>
    <recommendedName>
        <fullName evidence="5">Deoxyuridine 5'-triphosphate nucleotidohydrolase</fullName>
        <shortName evidence="5">dUTPase</shortName>
        <ecNumber evidence="5">3.6.1.23</ecNumber>
    </recommendedName>
    <alternativeName>
        <fullName evidence="5">dUTP pyrophosphatase</fullName>
    </alternativeName>
</protein>
<organism evidence="6 7">
    <name type="scientific">Rhizobium loti</name>
    <name type="common">Mesorhizobium loti</name>
    <dbReference type="NCBI Taxonomy" id="381"/>
    <lineage>
        <taxon>Bacteria</taxon>
        <taxon>Pseudomonadati</taxon>
        <taxon>Pseudomonadota</taxon>
        <taxon>Alphaproteobacteria</taxon>
        <taxon>Hyphomicrobiales</taxon>
        <taxon>Phyllobacteriaceae</taxon>
        <taxon>Mesorhizobium</taxon>
    </lineage>
</organism>
<dbReference type="NCBIfam" id="TIGR00576">
    <property type="entry name" value="dut"/>
    <property type="match status" value="1"/>
</dbReference>
<evidence type="ECO:0000256" key="4">
    <source>
        <dbReference type="ARBA" id="ARBA00047686"/>
    </source>
</evidence>
<feature type="binding site" evidence="5">
    <location>
        <begin position="80"/>
        <end position="82"/>
    </location>
    <ligand>
        <name>substrate</name>
    </ligand>
</feature>
<evidence type="ECO:0000256" key="5">
    <source>
        <dbReference type="HAMAP-Rule" id="MF_00116"/>
    </source>
</evidence>
<evidence type="ECO:0000313" key="7">
    <source>
        <dbReference type="Proteomes" id="UP000093737"/>
    </source>
</evidence>
<dbReference type="GO" id="GO:0004170">
    <property type="term" value="F:dUTP diphosphatase activity"/>
    <property type="evidence" value="ECO:0007669"/>
    <property type="project" value="UniProtKB-UniRule"/>
</dbReference>
<dbReference type="CDD" id="cd07557">
    <property type="entry name" value="trimeric_dUTPase"/>
    <property type="match status" value="1"/>
</dbReference>
<dbReference type="HAMAP" id="MF_00116">
    <property type="entry name" value="dUTPase_bact"/>
    <property type="match status" value="1"/>
</dbReference>
<dbReference type="Proteomes" id="UP000093737">
    <property type="component" value="Unassembled WGS sequence"/>
</dbReference>
<accession>A0A6M7TSA9</accession>
<dbReference type="EMBL" id="LYTK01000012">
    <property type="protein sequence ID" value="OBQ64737.1"/>
    <property type="molecule type" value="Genomic_DNA"/>
</dbReference>
<comment type="function">
    <text evidence="5">This enzyme is involved in nucleotide metabolism: it produces dUMP, the immediate precursor of thymidine nucleotides and it decreases the intracellular concentration of dUTP so that uracil cannot be incorporated into DNA.</text>
</comment>
<comment type="similarity">
    <text evidence="1 5">Belongs to the dUTPase family.</text>
</comment>
<keyword evidence="2 5" id="KW-0378">Hydrolase</keyword>
<dbReference type="Pfam" id="PF00692">
    <property type="entry name" value="dUTPase"/>
    <property type="match status" value="1"/>
</dbReference>
<dbReference type="InterPro" id="IPR033704">
    <property type="entry name" value="dUTPase_trimeric"/>
</dbReference>
<evidence type="ECO:0000313" key="6">
    <source>
        <dbReference type="EMBL" id="OBQ64737.1"/>
    </source>
</evidence>
<evidence type="ECO:0000256" key="1">
    <source>
        <dbReference type="ARBA" id="ARBA00006581"/>
    </source>
</evidence>
<feature type="binding site" evidence="5">
    <location>
        <begin position="97"/>
        <end position="99"/>
    </location>
    <ligand>
        <name>substrate</name>
    </ligand>
</feature>
<dbReference type="InterPro" id="IPR008181">
    <property type="entry name" value="dUTPase"/>
</dbReference>
<dbReference type="NCBIfam" id="NF001862">
    <property type="entry name" value="PRK00601.1"/>
    <property type="match status" value="1"/>
</dbReference>
<comment type="cofactor">
    <cofactor evidence="5">
        <name>Mg(2+)</name>
        <dbReference type="ChEBI" id="CHEBI:18420"/>
    </cofactor>
</comment>
<keyword evidence="5" id="KW-0479">Metal-binding</keyword>
<reference evidence="6 7" key="1">
    <citation type="submission" date="2016-05" db="EMBL/GenBank/DDBJ databases">
        <authorList>
            <person name="Ramsay J.P."/>
        </authorList>
    </citation>
    <scope>NUCLEOTIDE SEQUENCE [LARGE SCALE GENOMIC DNA]</scope>
    <source>
        <strain evidence="6 7">NZP2042</strain>
    </source>
</reference>
<dbReference type="PANTHER" id="PTHR11241">
    <property type="entry name" value="DEOXYURIDINE 5'-TRIPHOSPHATE NUCLEOTIDOHYDROLASE"/>
    <property type="match status" value="1"/>
</dbReference>
<sequence>MRAALQNSSVIGPTVGFVRLPHAEGLPLPAYESAGAAGMDLRAAVPDDRPLLILPGKRALVPTGLILEIPEGMEGQVRPRSGLAFKHGLTVLNSPGTVDSDYRGEVKVLLVNLGDEDFAVTRGMRIAQIVFAAVTQVAAEERSLAGGTARGSGGFGSTGTA</sequence>
<dbReference type="GO" id="GO:0046081">
    <property type="term" value="P:dUTP catabolic process"/>
    <property type="evidence" value="ECO:0007669"/>
    <property type="project" value="InterPro"/>
</dbReference>